<sequence>MSPTTPQPGPAGAPERFTRMSHKAAAQVIAHYSTSFSLATSLLSRRVRRDIRSLYAMVRIADEIVDGAAAGASPGDVLELLDGYEEAVFAALSQPLVTDPILHAFADTARRCRFDPEHLRAFFRSMRADAAGKSAPLGEYIYGSAEVIGMLCVDVFIAEEQYSAARRDVLDEGARRLGAGFQKVNFLRDIADDEAGLNRDYLAGAGRLDEGRKQELVSEIRADFAAARDTIDALPMSVRAGVHTALGIFEELNDMIDRTPAEQLYHERLSVPRARKAVLALRAMREAARR</sequence>
<dbReference type="KEGG" id="cik:H0194_08245"/>
<evidence type="ECO:0000313" key="1">
    <source>
        <dbReference type="EMBL" id="QNE89063.1"/>
    </source>
</evidence>
<dbReference type="Proteomes" id="UP000515743">
    <property type="component" value="Chromosome"/>
</dbReference>
<accession>A0A7G7CN97</accession>
<dbReference type="Gene3D" id="1.10.600.10">
    <property type="entry name" value="Farnesyl Diphosphate Synthase"/>
    <property type="match status" value="1"/>
</dbReference>
<dbReference type="EMBL" id="CP059404">
    <property type="protein sequence ID" value="QNE89063.1"/>
    <property type="molecule type" value="Genomic_DNA"/>
</dbReference>
<dbReference type="SFLD" id="SFLDS00005">
    <property type="entry name" value="Isoprenoid_Synthase_Type_I"/>
    <property type="match status" value="1"/>
</dbReference>
<proteinExistence type="predicted"/>
<dbReference type="AlphaFoldDB" id="A0A7G7CN97"/>
<gene>
    <name evidence="1" type="ORF">H0194_08245</name>
</gene>
<dbReference type="RefSeq" id="WP_185175449.1">
    <property type="nucleotide sequence ID" value="NZ_CP059404.1"/>
</dbReference>
<dbReference type="GO" id="GO:0016765">
    <property type="term" value="F:transferase activity, transferring alkyl or aryl (other than methyl) groups"/>
    <property type="evidence" value="ECO:0007669"/>
    <property type="project" value="UniProtKB-ARBA"/>
</dbReference>
<dbReference type="PANTHER" id="PTHR31480">
    <property type="entry name" value="BIFUNCTIONAL LYCOPENE CYCLASE/PHYTOENE SYNTHASE"/>
    <property type="match status" value="1"/>
</dbReference>
<keyword evidence="2" id="KW-1185">Reference proteome</keyword>
<dbReference type="SUPFAM" id="SSF48576">
    <property type="entry name" value="Terpenoid synthases"/>
    <property type="match status" value="1"/>
</dbReference>
<dbReference type="Pfam" id="PF00494">
    <property type="entry name" value="SQS_PSY"/>
    <property type="match status" value="1"/>
</dbReference>
<protein>
    <submittedName>
        <fullName evidence="1">Squalene/phytoene synthase family protein</fullName>
    </submittedName>
</protein>
<dbReference type="InterPro" id="IPR008949">
    <property type="entry name" value="Isoprenoid_synthase_dom_sf"/>
</dbReference>
<dbReference type="SFLD" id="SFLDG01018">
    <property type="entry name" value="Squalene/Phytoene_Synthase_Lik"/>
    <property type="match status" value="1"/>
</dbReference>
<reference evidence="1 2" key="1">
    <citation type="submission" date="2020-07" db="EMBL/GenBank/DDBJ databases">
        <title>Complete genome and description of Corynebacterium incognita strain Marseille-Q3630 sp. nov.</title>
        <authorList>
            <person name="Boxberger M."/>
        </authorList>
    </citation>
    <scope>NUCLEOTIDE SEQUENCE [LARGE SCALE GENOMIC DNA]</scope>
    <source>
        <strain evidence="1 2">Marseille-Q3630</strain>
    </source>
</reference>
<evidence type="ECO:0000313" key="2">
    <source>
        <dbReference type="Proteomes" id="UP000515743"/>
    </source>
</evidence>
<organism evidence="1 2">
    <name type="scientific">Corynebacterium incognita</name>
    <dbReference type="NCBI Taxonomy" id="2754725"/>
    <lineage>
        <taxon>Bacteria</taxon>
        <taxon>Bacillati</taxon>
        <taxon>Actinomycetota</taxon>
        <taxon>Actinomycetes</taxon>
        <taxon>Mycobacteriales</taxon>
        <taxon>Corynebacteriaceae</taxon>
        <taxon>Corynebacterium</taxon>
    </lineage>
</organism>
<dbReference type="InterPro" id="IPR002060">
    <property type="entry name" value="Squ/phyt_synthse"/>
</dbReference>
<name>A0A7G7CN97_9CORY</name>